<dbReference type="AlphaFoldDB" id="A0AAQ4D513"/>
<accession>A0AAQ4D513</accession>
<evidence type="ECO:0000313" key="2">
    <source>
        <dbReference type="Proteomes" id="UP001321473"/>
    </source>
</evidence>
<comment type="caution">
    <text evidence="1">The sequence shown here is derived from an EMBL/GenBank/DDBJ whole genome shotgun (WGS) entry which is preliminary data.</text>
</comment>
<protein>
    <submittedName>
        <fullName evidence="1">Uncharacterized protein</fullName>
    </submittedName>
</protein>
<evidence type="ECO:0000313" key="1">
    <source>
        <dbReference type="EMBL" id="KAK8757553.1"/>
    </source>
</evidence>
<dbReference type="Proteomes" id="UP001321473">
    <property type="component" value="Unassembled WGS sequence"/>
</dbReference>
<gene>
    <name evidence="1" type="ORF">V5799_004815</name>
</gene>
<sequence length="103" mass="11519">MSMKLTAPWSRASAAGCAAERYHRLELAAGIYGLGSSNLLTLVAHKSLKRRIRIQFVKAFLIANSGRRILSSSTLPLLWLRNKPQRVQNTDRASETKGTLRRN</sequence>
<reference evidence="1 2" key="1">
    <citation type="journal article" date="2023" name="Arcadia Sci">
        <title>De novo assembly of a long-read Amblyomma americanum tick genome.</title>
        <authorList>
            <person name="Chou S."/>
            <person name="Poskanzer K.E."/>
            <person name="Rollins M."/>
            <person name="Thuy-Boun P.S."/>
        </authorList>
    </citation>
    <scope>NUCLEOTIDE SEQUENCE [LARGE SCALE GENOMIC DNA]</scope>
    <source>
        <strain evidence="1">F_SG_1</strain>
        <tissue evidence="1">Salivary glands</tissue>
    </source>
</reference>
<proteinExistence type="predicted"/>
<dbReference type="EMBL" id="JARKHS020035108">
    <property type="protein sequence ID" value="KAK8757553.1"/>
    <property type="molecule type" value="Genomic_DNA"/>
</dbReference>
<organism evidence="1 2">
    <name type="scientific">Amblyomma americanum</name>
    <name type="common">Lone star tick</name>
    <dbReference type="NCBI Taxonomy" id="6943"/>
    <lineage>
        <taxon>Eukaryota</taxon>
        <taxon>Metazoa</taxon>
        <taxon>Ecdysozoa</taxon>
        <taxon>Arthropoda</taxon>
        <taxon>Chelicerata</taxon>
        <taxon>Arachnida</taxon>
        <taxon>Acari</taxon>
        <taxon>Parasitiformes</taxon>
        <taxon>Ixodida</taxon>
        <taxon>Ixodoidea</taxon>
        <taxon>Ixodidae</taxon>
        <taxon>Amblyomminae</taxon>
        <taxon>Amblyomma</taxon>
    </lineage>
</organism>
<name>A0AAQ4D513_AMBAM</name>
<keyword evidence="2" id="KW-1185">Reference proteome</keyword>